<dbReference type="GO" id="GO:0050660">
    <property type="term" value="F:flavin adenine dinucleotide binding"/>
    <property type="evidence" value="ECO:0007669"/>
    <property type="project" value="InterPro"/>
</dbReference>
<dbReference type="GO" id="GO:0005886">
    <property type="term" value="C:plasma membrane"/>
    <property type="evidence" value="ECO:0007669"/>
    <property type="project" value="UniProtKB-SubCell"/>
</dbReference>
<evidence type="ECO:0000256" key="2">
    <source>
        <dbReference type="ARBA" id="ARBA00022475"/>
    </source>
</evidence>
<dbReference type="CDD" id="cd04590">
    <property type="entry name" value="CBS_pair_CorC_HlyC_assoc"/>
    <property type="match status" value="1"/>
</dbReference>
<keyword evidence="7 9" id="KW-0472">Membrane</keyword>
<evidence type="ECO:0000256" key="5">
    <source>
        <dbReference type="ARBA" id="ARBA00022989"/>
    </source>
</evidence>
<dbReference type="FunFam" id="3.10.580.10:FF:000002">
    <property type="entry name" value="Magnesium/cobalt efflux protein CorC"/>
    <property type="match status" value="1"/>
</dbReference>
<evidence type="ECO:0000256" key="8">
    <source>
        <dbReference type="PROSITE-ProRule" id="PRU00703"/>
    </source>
</evidence>
<feature type="transmembrane region" description="Helical" evidence="10">
    <location>
        <begin position="136"/>
        <end position="159"/>
    </location>
</feature>
<dbReference type="SUPFAM" id="SSF54631">
    <property type="entry name" value="CBS-domain pair"/>
    <property type="match status" value="1"/>
</dbReference>
<dbReference type="InterPro" id="IPR002550">
    <property type="entry name" value="CNNM"/>
</dbReference>
<dbReference type="Proteomes" id="UP000177026">
    <property type="component" value="Unassembled WGS sequence"/>
</dbReference>
<dbReference type="Pfam" id="PF00571">
    <property type="entry name" value="CBS"/>
    <property type="match status" value="2"/>
</dbReference>
<feature type="transmembrane region" description="Helical" evidence="10">
    <location>
        <begin position="56"/>
        <end position="77"/>
    </location>
</feature>
<evidence type="ECO:0008006" key="15">
    <source>
        <dbReference type="Google" id="ProtNLM"/>
    </source>
</evidence>
<gene>
    <name evidence="13" type="ORF">A2866_02445</name>
</gene>
<dbReference type="InterPro" id="IPR046342">
    <property type="entry name" value="CBS_dom_sf"/>
</dbReference>
<dbReference type="InterPro" id="IPR016169">
    <property type="entry name" value="FAD-bd_PCMH_sub2"/>
</dbReference>
<dbReference type="SUPFAM" id="SSF56176">
    <property type="entry name" value="FAD-binding/transporter-associated domain-like"/>
    <property type="match status" value="1"/>
</dbReference>
<dbReference type="InterPro" id="IPR044751">
    <property type="entry name" value="Ion_transp-like_CBS"/>
</dbReference>
<accession>A0A1F7GTA2</accession>
<name>A0A1F7GTA2_9BACT</name>
<keyword evidence="4" id="KW-0677">Repeat</keyword>
<feature type="domain" description="CBS" evidence="11">
    <location>
        <begin position="223"/>
        <end position="282"/>
    </location>
</feature>
<dbReference type="PROSITE" id="PS51846">
    <property type="entry name" value="CNNM"/>
    <property type="match status" value="1"/>
</dbReference>
<evidence type="ECO:0000259" key="12">
    <source>
        <dbReference type="PROSITE" id="PS51846"/>
    </source>
</evidence>
<dbReference type="InterPro" id="IPR005170">
    <property type="entry name" value="Transptr-assoc_dom"/>
</dbReference>
<dbReference type="AlphaFoldDB" id="A0A1F7GTA2"/>
<dbReference type="InterPro" id="IPR051676">
    <property type="entry name" value="UPF0053_domain"/>
</dbReference>
<dbReference type="PANTHER" id="PTHR43099:SF5">
    <property type="entry name" value="HLYC_CORC FAMILY TRANSPORTER"/>
    <property type="match status" value="1"/>
</dbReference>
<evidence type="ECO:0000259" key="11">
    <source>
        <dbReference type="PROSITE" id="PS51371"/>
    </source>
</evidence>
<dbReference type="PANTHER" id="PTHR43099">
    <property type="entry name" value="UPF0053 PROTEIN YRKA"/>
    <property type="match status" value="1"/>
</dbReference>
<dbReference type="SMART" id="SM01091">
    <property type="entry name" value="CorC_HlyC"/>
    <property type="match status" value="1"/>
</dbReference>
<evidence type="ECO:0000256" key="9">
    <source>
        <dbReference type="PROSITE-ProRule" id="PRU01193"/>
    </source>
</evidence>
<feature type="transmembrane region" description="Helical" evidence="10">
    <location>
        <begin position="6"/>
        <end position="30"/>
    </location>
</feature>
<feature type="domain" description="CBS" evidence="11">
    <location>
        <begin position="289"/>
        <end position="346"/>
    </location>
</feature>
<evidence type="ECO:0000313" key="13">
    <source>
        <dbReference type="EMBL" id="OGK22257.1"/>
    </source>
</evidence>
<evidence type="ECO:0000256" key="3">
    <source>
        <dbReference type="ARBA" id="ARBA00022692"/>
    </source>
</evidence>
<feature type="transmembrane region" description="Helical" evidence="10">
    <location>
        <begin position="97"/>
        <end position="124"/>
    </location>
</feature>
<dbReference type="InterPro" id="IPR036318">
    <property type="entry name" value="FAD-bd_PCMH-like_sf"/>
</dbReference>
<comment type="subcellular location">
    <subcellularLocation>
        <location evidence="1">Cell membrane</location>
        <topology evidence="1">Multi-pass membrane protein</topology>
    </subcellularLocation>
</comment>
<dbReference type="Pfam" id="PF03471">
    <property type="entry name" value="CorC_HlyC"/>
    <property type="match status" value="1"/>
</dbReference>
<dbReference type="SMART" id="SM00116">
    <property type="entry name" value="CBS"/>
    <property type="match status" value="2"/>
</dbReference>
<dbReference type="PROSITE" id="PS51371">
    <property type="entry name" value="CBS"/>
    <property type="match status" value="2"/>
</dbReference>
<dbReference type="Gene3D" id="3.10.580.10">
    <property type="entry name" value="CBS-domain"/>
    <property type="match status" value="1"/>
</dbReference>
<comment type="caution">
    <text evidence="13">The sequence shown here is derived from an EMBL/GenBank/DDBJ whole genome shotgun (WGS) entry which is preliminary data.</text>
</comment>
<protein>
    <recommendedName>
        <fullName evidence="15">Hemolysin</fullName>
    </recommendedName>
</protein>
<keyword evidence="6 8" id="KW-0129">CBS domain</keyword>
<evidence type="ECO:0000256" key="1">
    <source>
        <dbReference type="ARBA" id="ARBA00004651"/>
    </source>
</evidence>
<keyword evidence="3 9" id="KW-0812">Transmembrane</keyword>
<evidence type="ECO:0000313" key="14">
    <source>
        <dbReference type="Proteomes" id="UP000177026"/>
    </source>
</evidence>
<sequence length="438" mass="48591">MTFLFQIILVVLLVFLNGFFVAAEFALVAIRKTRIEELAKKGITPARMVLKALNELESYISATQLGITLASLALGWIGEPALARFLEPFLSFLPNEASIITAHTLAVIIAFSLITFLHIVFGELAPKTIALQKSEATSLFIIAPLMFFTNLFKPFIWVLNGAGSLVLKPFGFSAPSAHQLVHSEEEIKMILAQSAEGGAIEKREGEMIHKILSLGDIPVKNIMMPRTEIEAVSADIDMRELKTLVRKSNLSRYPVYKVTIDTVLGYVHEKDVNKFKTHNQDISLLKSGIIRAIINVPEGQRIDDVLYAMRKKRVHMAVVNDEYGGTAGIVTLEDVLESIVGEIYDEFDTTDVEIKKQPNGTYLVNGLVSTQSIRRKFNLPIKGQGYVTIGGVVFGLLGREPRGGDSVQIGNLELKVNEVEKKRIKTLILTELKRKSSR</sequence>
<proteinExistence type="predicted"/>
<organism evidence="13 14">
    <name type="scientific">Candidatus Roizmanbacteria bacterium RIFCSPHIGHO2_01_FULL_39_8</name>
    <dbReference type="NCBI Taxonomy" id="1802033"/>
    <lineage>
        <taxon>Bacteria</taxon>
        <taxon>Candidatus Roizmaniibacteriota</taxon>
    </lineage>
</organism>
<keyword evidence="5 9" id="KW-1133">Transmembrane helix</keyword>
<dbReference type="Pfam" id="PF01595">
    <property type="entry name" value="CNNM"/>
    <property type="match status" value="1"/>
</dbReference>
<dbReference type="Gene3D" id="3.30.465.10">
    <property type="match status" value="1"/>
</dbReference>
<keyword evidence="2" id="KW-1003">Cell membrane</keyword>
<reference evidence="13 14" key="1">
    <citation type="journal article" date="2016" name="Nat. Commun.">
        <title>Thousands of microbial genomes shed light on interconnected biogeochemical processes in an aquifer system.</title>
        <authorList>
            <person name="Anantharaman K."/>
            <person name="Brown C.T."/>
            <person name="Hug L.A."/>
            <person name="Sharon I."/>
            <person name="Castelle C.J."/>
            <person name="Probst A.J."/>
            <person name="Thomas B.C."/>
            <person name="Singh A."/>
            <person name="Wilkins M.J."/>
            <person name="Karaoz U."/>
            <person name="Brodie E.L."/>
            <person name="Williams K.H."/>
            <person name="Hubbard S.S."/>
            <person name="Banfield J.F."/>
        </authorList>
    </citation>
    <scope>NUCLEOTIDE SEQUENCE [LARGE SCALE GENOMIC DNA]</scope>
</reference>
<evidence type="ECO:0000256" key="10">
    <source>
        <dbReference type="SAM" id="Phobius"/>
    </source>
</evidence>
<dbReference type="InterPro" id="IPR000644">
    <property type="entry name" value="CBS_dom"/>
</dbReference>
<evidence type="ECO:0000256" key="4">
    <source>
        <dbReference type="ARBA" id="ARBA00022737"/>
    </source>
</evidence>
<evidence type="ECO:0000256" key="6">
    <source>
        <dbReference type="ARBA" id="ARBA00023122"/>
    </source>
</evidence>
<feature type="domain" description="CNNM transmembrane" evidence="12">
    <location>
        <begin position="1"/>
        <end position="204"/>
    </location>
</feature>
<dbReference type="EMBL" id="MFZI01000002">
    <property type="protein sequence ID" value="OGK22257.1"/>
    <property type="molecule type" value="Genomic_DNA"/>
</dbReference>
<evidence type="ECO:0000256" key="7">
    <source>
        <dbReference type="ARBA" id="ARBA00023136"/>
    </source>
</evidence>